<accession>C3Z4I3</accession>
<evidence type="ECO:0000313" key="5">
    <source>
        <dbReference type="EMBL" id="EEN52572.1"/>
    </source>
</evidence>
<organism>
    <name type="scientific">Branchiostoma floridae</name>
    <name type="common">Florida lancelet</name>
    <name type="synonym">Amphioxus</name>
    <dbReference type="NCBI Taxonomy" id="7739"/>
    <lineage>
        <taxon>Eukaryota</taxon>
        <taxon>Metazoa</taxon>
        <taxon>Chordata</taxon>
        <taxon>Cephalochordata</taxon>
        <taxon>Leptocardii</taxon>
        <taxon>Amphioxiformes</taxon>
        <taxon>Branchiostomatidae</taxon>
        <taxon>Branchiostoma</taxon>
    </lineage>
</organism>
<dbReference type="InParanoid" id="C3Z4I3"/>
<feature type="non-terminal residue" evidence="5">
    <location>
        <position position="1"/>
    </location>
</feature>
<gene>
    <name evidence="5" type="ORF">BRAFLDRAFT_235001</name>
</gene>
<evidence type="ECO:0000259" key="4">
    <source>
        <dbReference type="PROSITE" id="PS51132"/>
    </source>
</evidence>
<dbReference type="eggNOG" id="KOG3545">
    <property type="taxonomic scope" value="Eukaryota"/>
</dbReference>
<dbReference type="GO" id="GO:0005576">
    <property type="term" value="C:extracellular region"/>
    <property type="evidence" value="ECO:0007669"/>
    <property type="project" value="UniProtKB-SubCell"/>
</dbReference>
<dbReference type="PROSITE" id="PS51132">
    <property type="entry name" value="OLF"/>
    <property type="match status" value="1"/>
</dbReference>
<dbReference type="AlphaFoldDB" id="C3Z4I3"/>
<dbReference type="FunCoup" id="C3Z4I3">
    <property type="interactions" value="39"/>
</dbReference>
<dbReference type="SUPFAM" id="SSF101898">
    <property type="entry name" value="NHL repeat"/>
    <property type="match status" value="1"/>
</dbReference>
<dbReference type="Pfam" id="PF02191">
    <property type="entry name" value="OLF"/>
    <property type="match status" value="1"/>
</dbReference>
<proteinExistence type="predicted"/>
<feature type="domain" description="Olfactomedin-like" evidence="4">
    <location>
        <begin position="2"/>
        <end position="254"/>
    </location>
</feature>
<dbReference type="SMART" id="SM00284">
    <property type="entry name" value="OLF"/>
    <property type="match status" value="1"/>
</dbReference>
<dbReference type="STRING" id="7739.C3Z4I3"/>
<keyword evidence="2" id="KW-0964">Secreted</keyword>
<evidence type="ECO:0000256" key="2">
    <source>
        <dbReference type="ARBA" id="ARBA00022525"/>
    </source>
</evidence>
<dbReference type="PANTHER" id="PTHR23192:SF88">
    <property type="entry name" value="ADHESION G PROTEIN-COUPLED RECEPTOR L2-LIKE"/>
    <property type="match status" value="1"/>
</dbReference>
<reference evidence="5" key="1">
    <citation type="journal article" date="2008" name="Nature">
        <title>The amphioxus genome and the evolution of the chordate karyotype.</title>
        <authorList>
            <consortium name="US DOE Joint Genome Institute (JGI-PGF)"/>
            <person name="Putnam N.H."/>
            <person name="Butts T."/>
            <person name="Ferrier D.E.K."/>
            <person name="Furlong R.F."/>
            <person name="Hellsten U."/>
            <person name="Kawashima T."/>
            <person name="Robinson-Rechavi M."/>
            <person name="Shoguchi E."/>
            <person name="Terry A."/>
            <person name="Yu J.-K."/>
            <person name="Benito-Gutierrez E.L."/>
            <person name="Dubchak I."/>
            <person name="Garcia-Fernandez J."/>
            <person name="Gibson-Brown J.J."/>
            <person name="Grigoriev I.V."/>
            <person name="Horton A.C."/>
            <person name="de Jong P.J."/>
            <person name="Jurka J."/>
            <person name="Kapitonov V.V."/>
            <person name="Kohara Y."/>
            <person name="Kuroki Y."/>
            <person name="Lindquist E."/>
            <person name="Lucas S."/>
            <person name="Osoegawa K."/>
            <person name="Pennacchio L.A."/>
            <person name="Salamov A.A."/>
            <person name="Satou Y."/>
            <person name="Sauka-Spengler T."/>
            <person name="Schmutz J."/>
            <person name="Shin-I T."/>
            <person name="Toyoda A."/>
            <person name="Bronner-Fraser M."/>
            <person name="Fujiyama A."/>
            <person name="Holland L.Z."/>
            <person name="Holland P.W.H."/>
            <person name="Satoh N."/>
            <person name="Rokhsar D.S."/>
        </authorList>
    </citation>
    <scope>NUCLEOTIDE SEQUENCE [LARGE SCALE GENOMIC DNA]</scope>
    <source>
        <strain evidence="5">S238N-H82</strain>
        <tissue evidence="5">Testes</tissue>
    </source>
</reference>
<dbReference type="InterPro" id="IPR050605">
    <property type="entry name" value="Olfactomedin-like_domain"/>
</dbReference>
<comment type="subcellular location">
    <subcellularLocation>
        <location evidence="1">Secreted</location>
    </subcellularLocation>
</comment>
<protein>
    <recommendedName>
        <fullName evidence="4">Olfactomedin-like domain-containing protein</fullName>
    </recommendedName>
</protein>
<dbReference type="InterPro" id="IPR003112">
    <property type="entry name" value="Olfac-like_dom"/>
</dbReference>
<sequence length="256" mass="28797">FECPGTLESVGTPETQLLDMGIAWGSWNRDPAPGLGKGKIYIMRSWINIGTMEEYADIDDLKASRLSRTITLPDPAWGAGMVVYDGAVYYNKQGTPSIIKLNLTTLTKDVEKELPGAMYGNQAQYTWGGDSDIDLAVDENGLWVIYATDQSQGNIVVSKLDPDSLTIEETWETSHIKRRSRDTFMVCGKLYVFDSSATKLVYMFDTSTGGDETIDLPFYTQHYRIYHVDYNPRDNLLYVWEDGNLLTYPLTFSTGE</sequence>
<dbReference type="EMBL" id="GG666579">
    <property type="protein sequence ID" value="EEN52572.1"/>
    <property type="molecule type" value="Genomic_DNA"/>
</dbReference>
<evidence type="ECO:0000256" key="1">
    <source>
        <dbReference type="ARBA" id="ARBA00004613"/>
    </source>
</evidence>
<comment type="caution">
    <text evidence="3">Lacks conserved residue(s) required for the propagation of feature annotation.</text>
</comment>
<name>C3Z4I3_BRAFL</name>
<evidence type="ECO:0000256" key="3">
    <source>
        <dbReference type="PROSITE-ProRule" id="PRU00446"/>
    </source>
</evidence>
<dbReference type="PANTHER" id="PTHR23192">
    <property type="entry name" value="OLFACTOMEDIN-RELATED"/>
    <property type="match status" value="1"/>
</dbReference>